<keyword evidence="1 5" id="KW-0808">Transferase</keyword>
<dbReference type="AlphaFoldDB" id="A0A6C1TY02"/>
<dbReference type="EMBL" id="RXIR01000017">
    <property type="protein sequence ID" value="TVS27819.1"/>
    <property type="molecule type" value="Genomic_DNA"/>
</dbReference>
<evidence type="ECO:0000259" key="4">
    <source>
        <dbReference type="SMART" id="SM00563"/>
    </source>
</evidence>
<name>A0A6C1TY02_9CORY</name>
<gene>
    <name evidence="5" type="ORF">EKI59_08190</name>
</gene>
<reference evidence="5 6" key="1">
    <citation type="submission" date="2018-12" db="EMBL/GenBank/DDBJ databases">
        <title>Corynebacterium sanguinis sp. nov., a clinically-associated and environmental corynebacterium.</title>
        <authorList>
            <person name="Gonzales-Siles L."/>
            <person name="Jaen-Luchoro D."/>
            <person name="Cardew S."/>
            <person name="Inganas E."/>
            <person name="Ohlen M."/>
            <person name="Jensie-Markopolous S."/>
            <person name="Pinyeiro-Iglesias B."/>
            <person name="Molin K."/>
            <person name="Skovbjerg S."/>
            <person name="Svensson-Stadler L."/>
            <person name="Funke G."/>
            <person name="Moore E.R.B."/>
        </authorList>
    </citation>
    <scope>NUCLEOTIDE SEQUENCE [LARGE SCALE GENOMIC DNA]</scope>
    <source>
        <strain evidence="5 6">58734</strain>
    </source>
</reference>
<accession>A0A6C1TY02</accession>
<feature type="region of interest" description="Disordered" evidence="3">
    <location>
        <begin position="236"/>
        <end position="284"/>
    </location>
</feature>
<keyword evidence="2 5" id="KW-0012">Acyltransferase</keyword>
<sequence length="284" mass="31393">MKKIQGLFEIPSDYVIPPVHEEAKRDPFYHNVIRVIKTVFRAQGTVAVSHGLEHIPAEGGALIAANHTGWFDFIFTGMGPHIAGRRLVRFMAKKEVFSAPVIGAMMRGMRHVPVDRAAGADSIDSAVDWIKKGSLVGIFPEGTISRAFELSDFKTGAARIAQRADAPLIPCAIWGSQRIWTKDLPRRLGRTHTPVIIRYGAPVSLEGTPEEVTARLKLAVQELLDANRAEYEEKYGPFPEGERWMPASLGGSAPTLEEAEESYQREKAERAERKAAKAAAKREK</sequence>
<dbReference type="OrthoDB" id="3210041at2"/>
<feature type="compositionally biased region" description="Basic and acidic residues" evidence="3">
    <location>
        <begin position="262"/>
        <end position="284"/>
    </location>
</feature>
<dbReference type="CDD" id="cd07989">
    <property type="entry name" value="LPLAT_AGPAT-like"/>
    <property type="match status" value="1"/>
</dbReference>
<evidence type="ECO:0000256" key="1">
    <source>
        <dbReference type="ARBA" id="ARBA00022679"/>
    </source>
</evidence>
<dbReference type="PANTHER" id="PTHR10434">
    <property type="entry name" value="1-ACYL-SN-GLYCEROL-3-PHOSPHATE ACYLTRANSFERASE"/>
    <property type="match status" value="1"/>
</dbReference>
<dbReference type="SMART" id="SM00563">
    <property type="entry name" value="PlsC"/>
    <property type="match status" value="1"/>
</dbReference>
<dbReference type="Proteomes" id="UP000336646">
    <property type="component" value="Unassembled WGS sequence"/>
</dbReference>
<dbReference type="GO" id="GO:0003841">
    <property type="term" value="F:1-acylglycerol-3-phosphate O-acyltransferase activity"/>
    <property type="evidence" value="ECO:0007669"/>
    <property type="project" value="TreeGrafter"/>
</dbReference>
<feature type="domain" description="Phospholipid/glycerol acyltransferase" evidence="4">
    <location>
        <begin position="61"/>
        <end position="176"/>
    </location>
</feature>
<comment type="caution">
    <text evidence="5">The sequence shown here is derived from an EMBL/GenBank/DDBJ whole genome shotgun (WGS) entry which is preliminary data.</text>
</comment>
<dbReference type="GO" id="GO:0006654">
    <property type="term" value="P:phosphatidic acid biosynthetic process"/>
    <property type="evidence" value="ECO:0007669"/>
    <property type="project" value="TreeGrafter"/>
</dbReference>
<dbReference type="SUPFAM" id="SSF69593">
    <property type="entry name" value="Glycerol-3-phosphate (1)-acyltransferase"/>
    <property type="match status" value="1"/>
</dbReference>
<dbReference type="Pfam" id="PF01553">
    <property type="entry name" value="Acyltransferase"/>
    <property type="match status" value="1"/>
</dbReference>
<organism evidence="5 6">
    <name type="scientific">Corynebacterium sanguinis</name>
    <dbReference type="NCBI Taxonomy" id="2594913"/>
    <lineage>
        <taxon>Bacteria</taxon>
        <taxon>Bacillati</taxon>
        <taxon>Actinomycetota</taxon>
        <taxon>Actinomycetes</taxon>
        <taxon>Mycobacteriales</taxon>
        <taxon>Corynebacteriaceae</taxon>
        <taxon>Corynebacterium</taxon>
    </lineage>
</organism>
<evidence type="ECO:0000313" key="6">
    <source>
        <dbReference type="Proteomes" id="UP000336646"/>
    </source>
</evidence>
<dbReference type="RefSeq" id="WP_144773377.1">
    <property type="nucleotide sequence ID" value="NZ_JALXLI010000017.1"/>
</dbReference>
<dbReference type="GO" id="GO:0005886">
    <property type="term" value="C:plasma membrane"/>
    <property type="evidence" value="ECO:0007669"/>
    <property type="project" value="TreeGrafter"/>
</dbReference>
<evidence type="ECO:0000256" key="3">
    <source>
        <dbReference type="SAM" id="MobiDB-lite"/>
    </source>
</evidence>
<protein>
    <submittedName>
        <fullName evidence="5">1-acyl-sn-glycerol-3-phosphate acyltransferase</fullName>
    </submittedName>
</protein>
<evidence type="ECO:0000313" key="5">
    <source>
        <dbReference type="EMBL" id="TVS27819.1"/>
    </source>
</evidence>
<dbReference type="PANTHER" id="PTHR10434:SF55">
    <property type="entry name" value="POSSIBLE ACYLTRANSFERASE"/>
    <property type="match status" value="1"/>
</dbReference>
<dbReference type="InterPro" id="IPR002123">
    <property type="entry name" value="Plipid/glycerol_acylTrfase"/>
</dbReference>
<proteinExistence type="predicted"/>
<evidence type="ECO:0000256" key="2">
    <source>
        <dbReference type="ARBA" id="ARBA00023315"/>
    </source>
</evidence>